<evidence type="ECO:0000259" key="11">
    <source>
        <dbReference type="PROSITE" id="PS51866"/>
    </source>
</evidence>
<feature type="domain" description="Mop" evidence="11">
    <location>
        <begin position="301"/>
        <end position="369"/>
    </location>
</feature>
<dbReference type="SUPFAM" id="SSF50331">
    <property type="entry name" value="MOP-like"/>
    <property type="match status" value="1"/>
</dbReference>
<dbReference type="PANTHER" id="PTHR43514:SF1">
    <property type="entry name" value="SULFATE_THIOSULFATE IMPORT ATP-BINDING PROTEIN CYSA"/>
    <property type="match status" value="1"/>
</dbReference>
<dbReference type="PROSITE" id="PS50893">
    <property type="entry name" value="ABC_TRANSPORTER_2"/>
    <property type="match status" value="1"/>
</dbReference>
<accession>A6WFP9</accession>
<evidence type="ECO:0000256" key="9">
    <source>
        <dbReference type="SAM" id="MobiDB-lite"/>
    </source>
</evidence>
<dbReference type="Gene3D" id="2.40.50.100">
    <property type="match status" value="1"/>
</dbReference>
<proteinExistence type="predicted"/>
<dbReference type="InterPro" id="IPR050334">
    <property type="entry name" value="Molybdenum_import_ModC"/>
</dbReference>
<dbReference type="SUPFAM" id="SSF52540">
    <property type="entry name" value="P-loop containing nucleoside triphosphate hydrolases"/>
    <property type="match status" value="1"/>
</dbReference>
<dbReference type="HOGENOM" id="CLU_000604_1_1_11"/>
<dbReference type="GO" id="GO:0005524">
    <property type="term" value="F:ATP binding"/>
    <property type="evidence" value="ECO:0007669"/>
    <property type="project" value="UniProtKB-KW"/>
</dbReference>
<evidence type="ECO:0000256" key="2">
    <source>
        <dbReference type="ARBA" id="ARBA00022475"/>
    </source>
</evidence>
<organism evidence="12 13">
    <name type="scientific">Kineococcus radiotolerans (strain ATCC BAA-149 / DSM 14245 / SRS30216)</name>
    <dbReference type="NCBI Taxonomy" id="266940"/>
    <lineage>
        <taxon>Bacteria</taxon>
        <taxon>Bacillati</taxon>
        <taxon>Actinomycetota</taxon>
        <taxon>Actinomycetes</taxon>
        <taxon>Kineosporiales</taxon>
        <taxon>Kineosporiaceae</taxon>
        <taxon>Kineococcus</taxon>
    </lineage>
</organism>
<dbReference type="PROSITE" id="PS51866">
    <property type="entry name" value="MOP"/>
    <property type="match status" value="1"/>
</dbReference>
<keyword evidence="4" id="KW-0547">Nucleotide-binding</keyword>
<dbReference type="Gene3D" id="3.40.50.300">
    <property type="entry name" value="P-loop containing nucleotide triphosphate hydrolases"/>
    <property type="match status" value="1"/>
</dbReference>
<reference evidence="13" key="1">
    <citation type="journal article" date="2008" name="PLoS ONE">
        <title>Survival in nuclear waste, extreme resistance, and potential applications gleaned from the genome sequence of Kineococcus radiotolerans SRS30216.</title>
        <authorList>
            <person name="Bagwell C.E."/>
            <person name="Bhat S."/>
            <person name="Hawkins G.M."/>
            <person name="Smith B.W."/>
            <person name="Biswas T."/>
            <person name="Hoover T.R."/>
            <person name="Saunders E."/>
            <person name="Han C.S."/>
            <person name="Tsodikov O.V."/>
            <person name="Shimkets L.J."/>
        </authorList>
    </citation>
    <scope>NUCLEOTIDE SEQUENCE [LARGE SCALE GENOMIC DNA]</scope>
    <source>
        <strain evidence="13">ATCC BAA-149 / DSM 14245 / SRS30216</strain>
    </source>
</reference>
<dbReference type="KEGG" id="kra:Krad_4175"/>
<dbReference type="InterPro" id="IPR027417">
    <property type="entry name" value="P-loop_NTPase"/>
</dbReference>
<keyword evidence="1" id="KW-0813">Transport</keyword>
<dbReference type="PANTHER" id="PTHR43514">
    <property type="entry name" value="ABC TRANSPORTER I FAMILY MEMBER 10"/>
    <property type="match status" value="1"/>
</dbReference>
<dbReference type="Proteomes" id="UP000001116">
    <property type="component" value="Chromosome"/>
</dbReference>
<dbReference type="SMART" id="SM00382">
    <property type="entry name" value="AAA"/>
    <property type="match status" value="1"/>
</dbReference>
<keyword evidence="7" id="KW-0472">Membrane</keyword>
<protein>
    <submittedName>
        <fullName evidence="12">ABC transporter related</fullName>
    </submittedName>
</protein>
<feature type="domain" description="ABC transporter" evidence="10">
    <location>
        <begin position="4"/>
        <end position="250"/>
    </location>
</feature>
<keyword evidence="6" id="KW-1278">Translocase</keyword>
<dbReference type="InterPro" id="IPR004606">
    <property type="entry name" value="Mop_domain"/>
</dbReference>
<keyword evidence="13" id="KW-1185">Reference proteome</keyword>
<dbReference type="InterPro" id="IPR005116">
    <property type="entry name" value="Transp-assoc_OB_typ1"/>
</dbReference>
<dbReference type="InterPro" id="IPR003439">
    <property type="entry name" value="ABC_transporter-like_ATP-bd"/>
</dbReference>
<dbReference type="eggNOG" id="COG3842">
    <property type="taxonomic scope" value="Bacteria"/>
</dbReference>
<evidence type="ECO:0000256" key="1">
    <source>
        <dbReference type="ARBA" id="ARBA00022448"/>
    </source>
</evidence>
<dbReference type="GO" id="GO:0015689">
    <property type="term" value="P:molybdate ion transport"/>
    <property type="evidence" value="ECO:0007669"/>
    <property type="project" value="InterPro"/>
</dbReference>
<evidence type="ECO:0000256" key="7">
    <source>
        <dbReference type="ARBA" id="ARBA00023136"/>
    </source>
</evidence>
<dbReference type="Pfam" id="PF00005">
    <property type="entry name" value="ABC_tran"/>
    <property type="match status" value="1"/>
</dbReference>
<dbReference type="Pfam" id="PF03459">
    <property type="entry name" value="TOBE"/>
    <property type="match status" value="1"/>
</dbReference>
<dbReference type="GO" id="GO:0016887">
    <property type="term" value="F:ATP hydrolysis activity"/>
    <property type="evidence" value="ECO:0007669"/>
    <property type="project" value="InterPro"/>
</dbReference>
<feature type="region of interest" description="Disordered" evidence="9">
    <location>
        <begin position="369"/>
        <end position="391"/>
    </location>
</feature>
<evidence type="ECO:0000256" key="3">
    <source>
        <dbReference type="ARBA" id="ARBA00022505"/>
    </source>
</evidence>
<dbReference type="RefSeq" id="WP_012086069.1">
    <property type="nucleotide sequence ID" value="NC_009664.2"/>
</dbReference>
<dbReference type="InterPro" id="IPR003593">
    <property type="entry name" value="AAA+_ATPase"/>
</dbReference>
<dbReference type="InterPro" id="IPR008995">
    <property type="entry name" value="Mo/tungstate-bd_C_term_dom"/>
</dbReference>
<evidence type="ECO:0000256" key="8">
    <source>
        <dbReference type="PROSITE-ProRule" id="PRU01213"/>
    </source>
</evidence>
<evidence type="ECO:0000256" key="6">
    <source>
        <dbReference type="ARBA" id="ARBA00022967"/>
    </source>
</evidence>
<evidence type="ECO:0000313" key="12">
    <source>
        <dbReference type="EMBL" id="ABS05638.1"/>
    </source>
</evidence>
<evidence type="ECO:0000259" key="10">
    <source>
        <dbReference type="PROSITE" id="PS50893"/>
    </source>
</evidence>
<keyword evidence="2" id="KW-1003">Cell membrane</keyword>
<evidence type="ECO:0000256" key="5">
    <source>
        <dbReference type="ARBA" id="ARBA00022840"/>
    </source>
</evidence>
<dbReference type="InterPro" id="IPR017871">
    <property type="entry name" value="ABC_transporter-like_CS"/>
</dbReference>
<sequence>MNPAANPPVDPAGGGLEVDVRFAERDLALDLSLAPGEVLAVLGPNGAGKSTLLGLLAGSLRPSGGRVVLDGEVLADDRGTFVPPHRRGVGLLAQDALLFPHLDVEANVAFGPRSAGVPRARARERARRVLAEVGADPFARRRPHELSGGQAQRVALARALAADPRLLLLDEPLAALDVAAAPEVRQVLRRVLRGGTGDGRRSAVLVTHDPLDALALADAVVVLEAGRVVERGPAQQVLAAPRSAFGARLAGLVLLPGTTTADGLRTAGGTVVHGPVRGAAGERGVALFSPAAVSVHAADPGGRARNRWPATVLDVLPRGEVVRLRARPDALPGHDVLADVPVAAAAALDLAPGARVHLVVEEAAVGVHVAGPPSAPGESDDRRTRPVPGFP</sequence>
<evidence type="ECO:0000256" key="4">
    <source>
        <dbReference type="ARBA" id="ARBA00022741"/>
    </source>
</evidence>
<gene>
    <name evidence="12" type="ordered locus">Krad_4175</name>
</gene>
<name>A6WFP9_KINRD</name>
<dbReference type="STRING" id="266940.Krad_4175"/>
<dbReference type="AlphaFoldDB" id="A6WFP9"/>
<dbReference type="EMBL" id="CP000750">
    <property type="protein sequence ID" value="ABS05638.1"/>
    <property type="molecule type" value="Genomic_DNA"/>
</dbReference>
<dbReference type="PROSITE" id="PS00211">
    <property type="entry name" value="ABC_TRANSPORTER_1"/>
    <property type="match status" value="1"/>
</dbReference>
<keyword evidence="3 8" id="KW-0500">Molybdenum</keyword>
<keyword evidence="5" id="KW-0067">ATP-binding</keyword>
<evidence type="ECO:0000313" key="13">
    <source>
        <dbReference type="Proteomes" id="UP000001116"/>
    </source>
</evidence>